<dbReference type="EC" id="1.1.1.179" evidence="3"/>
<sequence length="582" mass="63920">MTDTPALRWGFLGCGRISHAFATAIKPLDSVAFQACAARSLENAQQFASTHGIARAYDSYAALCSDPEVDVVYIGTLHPWHCDHATLALNHGKHVLVEKPMGMNAKQSASLIAFAKKKKLFLMEGMWTRFFPSIRFVRKLLADNEIGEVRHVHAEIGYPFPKDEARLWNNELGGGGLLDIGIYPLAFVTMVFGTNPEKVSSAGTLNDGGVDVHNSVTRKYSNERFASIEYSMLVQLSETVTISGTTGRIHIQTPAHLATEVSVVRSVGPGKEKSTTTHFAWPNPDMGYSGFLHEGEAVTKAIQSKQLEAEEYSLDESLGIMTIMDQIRKDIGLVYPADSSGVVDYKLMLPLVEIPHAYDSYEALCSDPEVHVVYIGTIHPTHCKLALLALSYGKHVLVEKPMAMNAKEVKAVITLAQQKNLFFMEGMWARFFPAVRFVRQLIDDGTIGDVHHVHSAFGVPFKADNDRIWKKKLGGGGLLDIGIYVLASATMVLGFKPERVTSAGKLNEEGVDVYNSVTLEYSGQRFATLEYSTLARISETVTITGTKGRIFIKPPAHATMEISVVTYNEDGKDLALPLAKPE</sequence>
<comment type="caution">
    <text evidence="8">The sequence shown here is derived from an EMBL/GenBank/DDBJ whole genome shotgun (WGS) entry which is preliminary data.</text>
</comment>
<evidence type="ECO:0000256" key="1">
    <source>
        <dbReference type="ARBA" id="ARBA00010928"/>
    </source>
</evidence>
<feature type="domain" description="Gfo/Idh/MocA-like oxidoreductase N-terminal" evidence="6">
    <location>
        <begin position="7"/>
        <end position="125"/>
    </location>
</feature>
<feature type="domain" description="GFO/IDH/MocA-like oxidoreductase" evidence="7">
    <location>
        <begin position="135"/>
        <end position="249"/>
    </location>
</feature>
<dbReference type="Pfam" id="PF01408">
    <property type="entry name" value="GFO_IDH_MocA"/>
    <property type="match status" value="2"/>
</dbReference>
<gene>
    <name evidence="8" type="ORF">Plil01_000373500</name>
</gene>
<evidence type="ECO:0000259" key="6">
    <source>
        <dbReference type="Pfam" id="PF01408"/>
    </source>
</evidence>
<evidence type="ECO:0000256" key="2">
    <source>
        <dbReference type="ARBA" id="ARBA00023002"/>
    </source>
</evidence>
<dbReference type="Gene3D" id="3.40.50.720">
    <property type="entry name" value="NAD(P)-binding Rossmann-like Domain"/>
    <property type="match status" value="2"/>
</dbReference>
<dbReference type="GO" id="GO:0000166">
    <property type="term" value="F:nucleotide binding"/>
    <property type="evidence" value="ECO:0007669"/>
    <property type="project" value="InterPro"/>
</dbReference>
<dbReference type="PANTHER" id="PTHR22604:SF105">
    <property type="entry name" value="TRANS-1,2-DIHYDROBENZENE-1,2-DIOL DEHYDROGENASE"/>
    <property type="match status" value="1"/>
</dbReference>
<organism evidence="8 9">
    <name type="scientific">Phytophthora lilii</name>
    <dbReference type="NCBI Taxonomy" id="2077276"/>
    <lineage>
        <taxon>Eukaryota</taxon>
        <taxon>Sar</taxon>
        <taxon>Stramenopiles</taxon>
        <taxon>Oomycota</taxon>
        <taxon>Peronosporomycetes</taxon>
        <taxon>Peronosporales</taxon>
        <taxon>Peronosporaceae</taxon>
        <taxon>Phytophthora</taxon>
    </lineage>
</organism>
<accession>A0A9W6WQ33</accession>
<evidence type="ECO:0000313" key="9">
    <source>
        <dbReference type="Proteomes" id="UP001165083"/>
    </source>
</evidence>
<name>A0A9W6WQ33_9STRA</name>
<proteinExistence type="inferred from homology"/>
<keyword evidence="9" id="KW-1185">Reference proteome</keyword>
<comment type="catalytic activity">
    <reaction evidence="5">
        <text>D-xylose + NADP(+) = D-xylono-1,5-lactone + NADPH + H(+)</text>
        <dbReference type="Rhea" id="RHEA:22000"/>
        <dbReference type="ChEBI" id="CHEBI:15378"/>
        <dbReference type="ChEBI" id="CHEBI:15867"/>
        <dbReference type="ChEBI" id="CHEBI:53455"/>
        <dbReference type="ChEBI" id="CHEBI:57783"/>
        <dbReference type="ChEBI" id="CHEBI:58349"/>
        <dbReference type="EC" id="1.1.1.179"/>
    </reaction>
</comment>
<dbReference type="Pfam" id="PF22725">
    <property type="entry name" value="GFO_IDH_MocA_C3"/>
    <property type="match status" value="2"/>
</dbReference>
<dbReference type="EMBL" id="BSXW01000148">
    <property type="protein sequence ID" value="GMF13239.1"/>
    <property type="molecule type" value="Genomic_DNA"/>
</dbReference>
<dbReference type="InterPro" id="IPR050984">
    <property type="entry name" value="Gfo/Idh/MocA_domain"/>
</dbReference>
<feature type="domain" description="GFO/IDH/MocA-like oxidoreductase" evidence="7">
    <location>
        <begin position="436"/>
        <end position="550"/>
    </location>
</feature>
<evidence type="ECO:0000256" key="5">
    <source>
        <dbReference type="ARBA" id="ARBA00049233"/>
    </source>
</evidence>
<dbReference type="Gene3D" id="3.30.360.10">
    <property type="entry name" value="Dihydrodipicolinate Reductase, domain 2"/>
    <property type="match status" value="2"/>
</dbReference>
<dbReference type="InterPro" id="IPR055170">
    <property type="entry name" value="GFO_IDH_MocA-like_dom"/>
</dbReference>
<dbReference type="SUPFAM" id="SSF51735">
    <property type="entry name" value="NAD(P)-binding Rossmann-fold domains"/>
    <property type="match status" value="2"/>
</dbReference>
<protein>
    <recommendedName>
        <fullName evidence="3">D-xylose 1-dehydrogenase (NADP(+), D-xylono-1,5-lactone-forming)</fullName>
        <ecNumber evidence="3">1.1.1.179</ecNumber>
    </recommendedName>
    <alternativeName>
        <fullName evidence="4">D-xylose-NADP dehydrogenase</fullName>
    </alternativeName>
</protein>
<dbReference type="AlphaFoldDB" id="A0A9W6WQ33"/>
<dbReference type="InterPro" id="IPR036291">
    <property type="entry name" value="NAD(P)-bd_dom_sf"/>
</dbReference>
<evidence type="ECO:0000256" key="4">
    <source>
        <dbReference type="ARBA" id="ARBA00042988"/>
    </source>
</evidence>
<dbReference type="OrthoDB" id="2129491at2759"/>
<dbReference type="SUPFAM" id="SSF55347">
    <property type="entry name" value="Glyceraldehyde-3-phosphate dehydrogenase-like, C-terminal domain"/>
    <property type="match status" value="2"/>
</dbReference>
<keyword evidence="2" id="KW-0560">Oxidoreductase</keyword>
<evidence type="ECO:0000313" key="8">
    <source>
        <dbReference type="EMBL" id="GMF13239.1"/>
    </source>
</evidence>
<dbReference type="Proteomes" id="UP001165083">
    <property type="component" value="Unassembled WGS sequence"/>
</dbReference>
<comment type="similarity">
    <text evidence="1">Belongs to the Gfo/Idh/MocA family.</text>
</comment>
<dbReference type="PANTHER" id="PTHR22604">
    <property type="entry name" value="OXIDOREDUCTASES"/>
    <property type="match status" value="1"/>
</dbReference>
<evidence type="ECO:0000259" key="7">
    <source>
        <dbReference type="Pfam" id="PF22725"/>
    </source>
</evidence>
<dbReference type="GO" id="GO:0047837">
    <property type="term" value="F:D-xylose 1-dehydrogenase (NADP+) activity"/>
    <property type="evidence" value="ECO:0007669"/>
    <property type="project" value="UniProtKB-EC"/>
</dbReference>
<feature type="domain" description="Gfo/Idh/MocA-like oxidoreductase N-terminal" evidence="6">
    <location>
        <begin position="355"/>
        <end position="425"/>
    </location>
</feature>
<reference evidence="8" key="1">
    <citation type="submission" date="2023-04" db="EMBL/GenBank/DDBJ databases">
        <title>Phytophthora lilii NBRC 32176.</title>
        <authorList>
            <person name="Ichikawa N."/>
            <person name="Sato H."/>
            <person name="Tonouchi N."/>
        </authorList>
    </citation>
    <scope>NUCLEOTIDE SEQUENCE</scope>
    <source>
        <strain evidence="8">NBRC 32176</strain>
    </source>
</reference>
<dbReference type="InterPro" id="IPR000683">
    <property type="entry name" value="Gfo/Idh/MocA-like_OxRdtase_N"/>
</dbReference>
<evidence type="ECO:0000256" key="3">
    <source>
        <dbReference type="ARBA" id="ARBA00038984"/>
    </source>
</evidence>